<gene>
    <name evidence="4" type="ORF">F9U64_19110</name>
</gene>
<comment type="caution">
    <text evidence="4">The sequence shown here is derived from an EMBL/GenBank/DDBJ whole genome shotgun (WGS) entry which is preliminary data.</text>
</comment>
<proteinExistence type="inferred from homology"/>
<protein>
    <submittedName>
        <fullName evidence="4">DnaD domain protein</fullName>
    </submittedName>
</protein>
<sequence length="337" mass="39630">MAKFRMVHTEFWNDPRVVEEFTPEDKFFYLYLLTNSKTTQIGIYQITKKQIAFDMGYSMETVHALVDRFTNYHEIIAYNPDTRELAIKNWGKYNLNRGGKPVLDCVKSELKEVKDKELINFVGARIEKKEIKAIYDSYNDTLNDSVSDNGENFSDTKGIKVSYDTSDDTTTISGQEKEEEEEKEEEKEEQQQKEKQVSRSSQNPFTFYEQNFGMLAPFIAEDISMWIDDLNEELVIKALEIALENQKPWKYAKSILKAWLTKNVKTINDVKALEVEFQKQQGRKFGKPLNDDITPEWYEKQKEERKLEQKQEKSQEEMQKEAAEADRMLKEYLSKNA</sequence>
<evidence type="ECO:0000259" key="3">
    <source>
        <dbReference type="Pfam" id="PF07261"/>
    </source>
</evidence>
<dbReference type="NCBIfam" id="TIGR01446">
    <property type="entry name" value="DnaD_dom"/>
    <property type="match status" value="1"/>
</dbReference>
<accession>A0A7C8L1F9</accession>
<dbReference type="AlphaFoldDB" id="A0A7C8L1F9"/>
<evidence type="ECO:0000313" key="5">
    <source>
        <dbReference type="Proteomes" id="UP000480246"/>
    </source>
</evidence>
<dbReference type="InterPro" id="IPR034829">
    <property type="entry name" value="DnaD-like_sf"/>
</dbReference>
<dbReference type="Gene3D" id="1.10.10.630">
    <property type="entry name" value="DnaD domain-like"/>
    <property type="match status" value="1"/>
</dbReference>
<dbReference type="Proteomes" id="UP000480246">
    <property type="component" value="Unassembled WGS sequence"/>
</dbReference>
<dbReference type="SUPFAM" id="SSF158499">
    <property type="entry name" value="DnaD domain-like"/>
    <property type="match status" value="1"/>
</dbReference>
<evidence type="ECO:0000256" key="1">
    <source>
        <dbReference type="ARBA" id="ARBA00093462"/>
    </source>
</evidence>
<feature type="region of interest" description="Disordered" evidence="2">
    <location>
        <begin position="300"/>
        <end position="326"/>
    </location>
</feature>
<feature type="compositionally biased region" description="Low complexity" evidence="2">
    <location>
        <begin position="162"/>
        <end position="173"/>
    </location>
</feature>
<reference evidence="4 5" key="1">
    <citation type="submission" date="2019-10" db="EMBL/GenBank/DDBJ databases">
        <title>Gracilibacillus sp. nov. isolated from rice seeds.</title>
        <authorList>
            <person name="He S."/>
        </authorList>
    </citation>
    <scope>NUCLEOTIDE SEQUENCE [LARGE SCALE GENOMIC DNA]</scope>
    <source>
        <strain evidence="4 5">TD8</strain>
    </source>
</reference>
<dbReference type="EMBL" id="WEID01000099">
    <property type="protein sequence ID" value="KAB8126929.1"/>
    <property type="molecule type" value="Genomic_DNA"/>
</dbReference>
<name>A0A7C8L1F9_9BACI</name>
<dbReference type="InterPro" id="IPR053162">
    <property type="entry name" value="DnaD"/>
</dbReference>
<evidence type="ECO:0000256" key="2">
    <source>
        <dbReference type="SAM" id="MobiDB-lite"/>
    </source>
</evidence>
<dbReference type="PANTHER" id="PTHR37293">
    <property type="entry name" value="PHAGE REPLICATION PROTEIN-RELATED"/>
    <property type="match status" value="1"/>
</dbReference>
<dbReference type="OrthoDB" id="3199595at2"/>
<dbReference type="Pfam" id="PF07261">
    <property type="entry name" value="DnaB_2"/>
    <property type="match status" value="1"/>
</dbReference>
<organism evidence="4 5">
    <name type="scientific">Gracilibacillus oryzae</name>
    <dbReference type="NCBI Taxonomy" id="1672701"/>
    <lineage>
        <taxon>Bacteria</taxon>
        <taxon>Bacillati</taxon>
        <taxon>Bacillota</taxon>
        <taxon>Bacilli</taxon>
        <taxon>Bacillales</taxon>
        <taxon>Bacillaceae</taxon>
        <taxon>Gracilibacillus</taxon>
    </lineage>
</organism>
<feature type="region of interest" description="Disordered" evidence="2">
    <location>
        <begin position="157"/>
        <end position="201"/>
    </location>
</feature>
<dbReference type="InterPro" id="IPR006343">
    <property type="entry name" value="DnaB/C_C"/>
</dbReference>
<comment type="similarity">
    <text evidence="1">Belongs to the DnaB/DnaD family.</text>
</comment>
<keyword evidence="5" id="KW-1185">Reference proteome</keyword>
<dbReference type="RefSeq" id="WP_153406477.1">
    <property type="nucleotide sequence ID" value="NZ_ML762446.1"/>
</dbReference>
<evidence type="ECO:0000313" key="4">
    <source>
        <dbReference type="EMBL" id="KAB8126929.1"/>
    </source>
</evidence>
<feature type="domain" description="DnaB/C C-terminal" evidence="3">
    <location>
        <begin position="205"/>
        <end position="272"/>
    </location>
</feature>
<feature type="compositionally biased region" description="Acidic residues" evidence="2">
    <location>
        <begin position="177"/>
        <end position="188"/>
    </location>
</feature>
<dbReference type="PANTHER" id="PTHR37293:SF5">
    <property type="entry name" value="DNA REPLICATION PROTEIN"/>
    <property type="match status" value="1"/>
</dbReference>